<proteinExistence type="predicted"/>
<protein>
    <recommendedName>
        <fullName evidence="3">Transposase IS891/IS1136/IS1341 domain-containing protein</fullName>
    </recommendedName>
</protein>
<sequence length="137" mass="15822">MVVPFAWFSLTEELPEGFREVAISRDGRGNYYASFSYRQPEEAKREGDVMAFDLGIKTLATGATEGGRTYHIGGFKGSRWYNNQLDRLRSKRSTCKKKYRHYLHLSKVCKHVSQKKCNKQRDSLHKASYLICPDAHL</sequence>
<evidence type="ECO:0008006" key="3">
    <source>
        <dbReference type="Google" id="ProtNLM"/>
    </source>
</evidence>
<evidence type="ECO:0000313" key="2">
    <source>
        <dbReference type="Proteomes" id="UP000654345"/>
    </source>
</evidence>
<gene>
    <name evidence="1" type="ORF">KSB_68910</name>
</gene>
<organism evidence="1 2">
    <name type="scientific">Ktedonobacter robiniae</name>
    <dbReference type="NCBI Taxonomy" id="2778365"/>
    <lineage>
        <taxon>Bacteria</taxon>
        <taxon>Bacillati</taxon>
        <taxon>Chloroflexota</taxon>
        <taxon>Ktedonobacteria</taxon>
        <taxon>Ktedonobacterales</taxon>
        <taxon>Ktedonobacteraceae</taxon>
        <taxon>Ktedonobacter</taxon>
    </lineage>
</organism>
<name>A0ABQ3UZU7_9CHLR</name>
<reference evidence="1 2" key="1">
    <citation type="journal article" date="2021" name="Int. J. Syst. Evol. Microbiol.">
        <title>Reticulibacter mediterranei gen. nov., sp. nov., within the new family Reticulibacteraceae fam. nov., and Ktedonospora formicarum gen. nov., sp. nov., Ktedonobacter robiniae sp. nov., Dictyobacter formicarum sp. nov. and Dictyobacter arantiisoli sp. nov., belonging to the class Ktedonobacteria.</title>
        <authorList>
            <person name="Yabe S."/>
            <person name="Zheng Y."/>
            <person name="Wang C.M."/>
            <person name="Sakai Y."/>
            <person name="Abe K."/>
            <person name="Yokota A."/>
            <person name="Donadio S."/>
            <person name="Cavaletti L."/>
            <person name="Monciardini P."/>
        </authorList>
    </citation>
    <scope>NUCLEOTIDE SEQUENCE [LARGE SCALE GENOMIC DNA]</scope>
    <source>
        <strain evidence="1 2">SOSP1-30</strain>
    </source>
</reference>
<dbReference type="EMBL" id="BNJG01000003">
    <property type="protein sequence ID" value="GHO58416.1"/>
    <property type="molecule type" value="Genomic_DNA"/>
</dbReference>
<comment type="caution">
    <text evidence="1">The sequence shown here is derived from an EMBL/GenBank/DDBJ whole genome shotgun (WGS) entry which is preliminary data.</text>
</comment>
<accession>A0ABQ3UZU7</accession>
<evidence type="ECO:0000313" key="1">
    <source>
        <dbReference type="EMBL" id="GHO58416.1"/>
    </source>
</evidence>
<dbReference type="Proteomes" id="UP000654345">
    <property type="component" value="Unassembled WGS sequence"/>
</dbReference>
<keyword evidence="2" id="KW-1185">Reference proteome</keyword>